<evidence type="ECO:0000256" key="14">
    <source>
        <dbReference type="ARBA" id="ARBA00032448"/>
    </source>
</evidence>
<evidence type="ECO:0000256" key="7">
    <source>
        <dbReference type="ARBA" id="ARBA00022516"/>
    </source>
</evidence>
<evidence type="ECO:0000256" key="9">
    <source>
        <dbReference type="ARBA" id="ARBA00022723"/>
    </source>
</evidence>
<keyword evidence="7" id="KW-0444">Lipid biosynthesis</keyword>
<dbReference type="EMBL" id="HG937693">
    <property type="protein sequence ID" value="CDP34769.1"/>
    <property type="molecule type" value="Genomic_DNA"/>
</dbReference>
<keyword evidence="10" id="KW-0460">Magnesium</keyword>
<keyword evidence="11" id="KW-0443">Lipid metabolism</keyword>
<evidence type="ECO:0000256" key="17">
    <source>
        <dbReference type="RuleBase" id="RU004466"/>
    </source>
</evidence>
<dbReference type="GO" id="GO:0005737">
    <property type="term" value="C:cytoplasm"/>
    <property type="evidence" value="ECO:0007669"/>
    <property type="project" value="TreeGrafter"/>
</dbReference>
<proteinExistence type="inferred from homology"/>
<evidence type="ECO:0000256" key="10">
    <source>
        <dbReference type="ARBA" id="ARBA00022842"/>
    </source>
</evidence>
<evidence type="ECO:0000256" key="4">
    <source>
        <dbReference type="ARBA" id="ARBA00006706"/>
    </source>
</evidence>
<evidence type="ECO:0000256" key="11">
    <source>
        <dbReference type="ARBA" id="ARBA00023098"/>
    </source>
</evidence>
<dbReference type="CDD" id="cd00685">
    <property type="entry name" value="Trans_IPPS_HT"/>
    <property type="match status" value="1"/>
</dbReference>
<evidence type="ECO:0000313" key="18">
    <source>
        <dbReference type="EMBL" id="CDP34769.1"/>
    </source>
</evidence>
<dbReference type="SFLD" id="SFLDS00005">
    <property type="entry name" value="Isoprenoid_Synthase_Type_I"/>
    <property type="match status" value="1"/>
</dbReference>
<dbReference type="Pfam" id="PF00348">
    <property type="entry name" value="polyprenyl_synt"/>
    <property type="match status" value="1"/>
</dbReference>
<dbReference type="SFLD" id="SFLDG01017">
    <property type="entry name" value="Polyprenyl_Transferase_Like"/>
    <property type="match status" value="1"/>
</dbReference>
<comment type="cofactor">
    <cofactor evidence="1">
        <name>Mg(2+)</name>
        <dbReference type="ChEBI" id="CHEBI:18420"/>
    </cofactor>
</comment>
<reference evidence="18" key="2">
    <citation type="submission" date="2014-06" db="EMBL/GenBank/DDBJ databases">
        <title>The complete genome of Blastobotrys (Arxula) adeninivorans LS3 - a yeast of biotechnological interest.</title>
        <authorList>
            <person name="Kunze G."/>
            <person name="Gaillardin C."/>
            <person name="Czernicka M."/>
            <person name="Durrens P."/>
            <person name="Martin T."/>
            <person name="Boer E."/>
            <person name="Gabaldon T."/>
            <person name="Cruz J."/>
            <person name="Talla E."/>
            <person name="Marck C."/>
            <person name="Goffeau A."/>
            <person name="Barbe V."/>
            <person name="Baret P."/>
            <person name="Baronian K."/>
            <person name="Beier S."/>
            <person name="Bleykasten C."/>
            <person name="Bode R."/>
            <person name="Casaregola S."/>
            <person name="Despons L."/>
            <person name="Fairhead C."/>
            <person name="Giersberg M."/>
            <person name="Gierski P."/>
            <person name="Hahnel U."/>
            <person name="Hartmann A."/>
            <person name="Jankowska D."/>
            <person name="Jubin C."/>
            <person name="Jung P."/>
            <person name="Lafontaine I."/>
            <person name="Leh-Louis V."/>
            <person name="Lemaire M."/>
            <person name="Marcet-Houben M."/>
            <person name="Mascher M."/>
            <person name="Morel G."/>
            <person name="Richard G.-F."/>
            <person name="Riechen J."/>
            <person name="Sacerdot C."/>
            <person name="Sarkar A."/>
            <person name="Savel G."/>
            <person name="Schacherer J."/>
            <person name="Sherman D."/>
            <person name="Straub M.-L."/>
            <person name="Stein N."/>
            <person name="Thierry A."/>
            <person name="Trautwein-Schult A."/>
            <person name="Westhof E."/>
            <person name="Worch S."/>
            <person name="Dujon B."/>
            <person name="Souciet J.-L."/>
            <person name="Wincker P."/>
            <person name="Scholz U."/>
            <person name="Neuveglise N."/>
        </authorList>
    </citation>
    <scope>NUCLEOTIDE SEQUENCE</scope>
    <source>
        <strain evidence="18">LS3</strain>
    </source>
</reference>
<evidence type="ECO:0000256" key="16">
    <source>
        <dbReference type="ARBA" id="ARBA00034546"/>
    </source>
</evidence>
<comment type="pathway">
    <text evidence="3">Isoprenoid biosynthesis; farnesyl diphosphate biosynthesis; farnesyl diphosphate from geranyl diphosphate and isopentenyl diphosphate: step 1/1.</text>
</comment>
<dbReference type="PANTHER" id="PTHR11525">
    <property type="entry name" value="FARNESYL-PYROPHOSPHATE SYNTHETASE"/>
    <property type="match status" value="1"/>
</dbReference>
<dbReference type="FunFam" id="1.10.600.10:FF:000006">
    <property type="entry name" value="Farnesyl pyrophosphate synthase"/>
    <property type="match status" value="1"/>
</dbReference>
<accession>A0A060T1X4</accession>
<dbReference type="InterPro" id="IPR008949">
    <property type="entry name" value="Isoprenoid_synthase_dom_sf"/>
</dbReference>
<dbReference type="AlphaFoldDB" id="A0A060T1X4"/>
<reference evidence="18" key="1">
    <citation type="submission" date="2014-02" db="EMBL/GenBank/DDBJ databases">
        <authorList>
            <person name="Genoscope - CEA"/>
        </authorList>
    </citation>
    <scope>NUCLEOTIDE SEQUENCE</scope>
    <source>
        <strain evidence="18">LS3</strain>
    </source>
</reference>
<keyword evidence="8 17" id="KW-0808">Transferase</keyword>
<dbReference type="EC" id="2.5.1.10" evidence="5"/>
<evidence type="ECO:0000256" key="2">
    <source>
        <dbReference type="ARBA" id="ARBA00004932"/>
    </source>
</evidence>
<dbReference type="GO" id="GO:0046872">
    <property type="term" value="F:metal ion binding"/>
    <property type="evidence" value="ECO:0007669"/>
    <property type="project" value="UniProtKB-KW"/>
</dbReference>
<organism evidence="18">
    <name type="scientific">Blastobotrys adeninivorans</name>
    <name type="common">Yeast</name>
    <name type="synonym">Arxula adeninivorans</name>
    <dbReference type="NCBI Taxonomy" id="409370"/>
    <lineage>
        <taxon>Eukaryota</taxon>
        <taxon>Fungi</taxon>
        <taxon>Dikarya</taxon>
        <taxon>Ascomycota</taxon>
        <taxon>Saccharomycotina</taxon>
        <taxon>Dipodascomycetes</taxon>
        <taxon>Dipodascales</taxon>
        <taxon>Trichomonascaceae</taxon>
        <taxon>Blastobotrys</taxon>
    </lineage>
</organism>
<comment type="similarity">
    <text evidence="4 17">Belongs to the FPP/GGPP synthase family.</text>
</comment>
<evidence type="ECO:0000256" key="6">
    <source>
        <dbReference type="ARBA" id="ARBA00012833"/>
    </source>
</evidence>
<dbReference type="GO" id="GO:0004337">
    <property type="term" value="F:(2E,6E)-farnesyl diphosphate synthase activity"/>
    <property type="evidence" value="ECO:0007669"/>
    <property type="project" value="UniProtKB-EC"/>
</dbReference>
<gene>
    <name evidence="18" type="ORF">GNLVRS02_ARAD1C20086g</name>
</gene>
<dbReference type="GO" id="GO:0004161">
    <property type="term" value="F:dimethylallyltranstransferase activity"/>
    <property type="evidence" value="ECO:0007669"/>
    <property type="project" value="UniProtKB-EC"/>
</dbReference>
<evidence type="ECO:0000256" key="1">
    <source>
        <dbReference type="ARBA" id="ARBA00001946"/>
    </source>
</evidence>
<evidence type="ECO:0000256" key="5">
    <source>
        <dbReference type="ARBA" id="ARBA00012439"/>
    </source>
</evidence>
<dbReference type="PROSITE" id="PS00444">
    <property type="entry name" value="POLYPRENYL_SYNTHASE_2"/>
    <property type="match status" value="1"/>
</dbReference>
<evidence type="ECO:0000256" key="8">
    <source>
        <dbReference type="ARBA" id="ARBA00022679"/>
    </source>
</evidence>
<name>A0A060T1X4_BLAAD</name>
<dbReference type="EC" id="2.5.1.1" evidence="6"/>
<evidence type="ECO:0000256" key="3">
    <source>
        <dbReference type="ARBA" id="ARBA00005035"/>
    </source>
</evidence>
<evidence type="ECO:0000256" key="13">
    <source>
        <dbReference type="ARBA" id="ARBA00032424"/>
    </source>
</evidence>
<dbReference type="Gene3D" id="1.10.600.10">
    <property type="entry name" value="Farnesyl Diphosphate Synthase"/>
    <property type="match status" value="1"/>
</dbReference>
<keyword evidence="9" id="KW-0479">Metal-binding</keyword>
<dbReference type="InterPro" id="IPR033749">
    <property type="entry name" value="Polyprenyl_synt_CS"/>
</dbReference>
<dbReference type="PROSITE" id="PS00723">
    <property type="entry name" value="POLYPRENYL_SYNTHASE_1"/>
    <property type="match status" value="1"/>
</dbReference>
<comment type="pathway">
    <text evidence="2">Isoprenoid biosynthesis; geranyl diphosphate biosynthesis; geranyl diphosphate from dimethylallyl diphosphate and isopentenyl diphosphate: step 1/1.</text>
</comment>
<dbReference type="SUPFAM" id="SSF48576">
    <property type="entry name" value="Terpenoid synthases"/>
    <property type="match status" value="1"/>
</dbReference>
<dbReference type="InterPro" id="IPR039702">
    <property type="entry name" value="FPS1-like"/>
</dbReference>
<dbReference type="PANTHER" id="PTHR11525:SF0">
    <property type="entry name" value="FARNESYL PYROPHOSPHATE SYNTHASE"/>
    <property type="match status" value="1"/>
</dbReference>
<sequence>MSSKEQFEKVFDEIAEEVLEVVKATKMSEDAVNWYKESLYYNCVGGKLNRGISVVDTYKLLTNKQSLSDDEYKKVAILGWCIELLQAVFLVSDDIMDASKTRRGKPCWYLKPGVGMIAINDALMLESAIYLLLKNHFKGEKYYVDLIELLHETTFQTEMGQQLDLITAPEDDVNLDKFSLDKYWYIVRYKTAFYSFYLPVALAMYMAGVSDEADLQQAKDVLLPLGEYFQVQDDYLDAFGDPEVIGKIGTDIQDNKCSWVVNKALQKANADQRKILDDNYGRKDQAAEAKVKKLFDELDIVSEYQKYEEDVVKEIRDKIAQIDETRGFKGEVIEVFLKKIYKRQK</sequence>
<evidence type="ECO:0000256" key="15">
    <source>
        <dbReference type="ARBA" id="ARBA00032873"/>
    </source>
</evidence>
<evidence type="ECO:0000256" key="12">
    <source>
        <dbReference type="ARBA" id="ARBA00032380"/>
    </source>
</evidence>
<dbReference type="GO" id="GO:0045337">
    <property type="term" value="P:farnesyl diphosphate biosynthetic process"/>
    <property type="evidence" value="ECO:0007669"/>
    <property type="project" value="TreeGrafter"/>
</dbReference>
<protein>
    <recommendedName>
        <fullName evidence="16">Farnesyl pyrophosphate synthase</fullName>
        <ecNumber evidence="6">2.5.1.1</ecNumber>
        <ecNumber evidence="5">2.5.1.10</ecNumber>
    </recommendedName>
    <alternativeName>
        <fullName evidence="15">(2E,6E)-farnesyl diphosphate synthase</fullName>
    </alternativeName>
    <alternativeName>
        <fullName evidence="14">Dimethylallyltranstransferase</fullName>
    </alternativeName>
    <alternativeName>
        <fullName evidence="13">Farnesyl diphosphate synthase</fullName>
    </alternativeName>
    <alternativeName>
        <fullName evidence="12">Geranyltranstransferase</fullName>
    </alternativeName>
</protein>
<dbReference type="PhylomeDB" id="A0A060T1X4"/>
<dbReference type="InterPro" id="IPR000092">
    <property type="entry name" value="Polyprenyl_synt"/>
</dbReference>